<protein>
    <recommendedName>
        <fullName evidence="3">TolB protein</fullName>
    </recommendedName>
</protein>
<evidence type="ECO:0000313" key="1">
    <source>
        <dbReference type="EMBL" id="OWK40296.1"/>
    </source>
</evidence>
<proteinExistence type="predicted"/>
<reference evidence="2" key="1">
    <citation type="submission" date="2017-06" db="EMBL/GenBank/DDBJ databases">
        <title>Genome analysis of Fimbriiglobus ruber SP5, the first member of the order Planctomycetales with confirmed chitinolytic capability.</title>
        <authorList>
            <person name="Ravin N.V."/>
            <person name="Rakitin A.L."/>
            <person name="Ivanova A.A."/>
            <person name="Beletsky A.V."/>
            <person name="Kulichevskaya I.S."/>
            <person name="Mardanov A.V."/>
            <person name="Dedysh S.N."/>
        </authorList>
    </citation>
    <scope>NUCLEOTIDE SEQUENCE [LARGE SCALE GENOMIC DNA]</scope>
    <source>
        <strain evidence="2">SP5</strain>
    </source>
</reference>
<name>A0A225DRT7_9BACT</name>
<dbReference type="RefSeq" id="WP_143393411.1">
    <property type="nucleotide sequence ID" value="NZ_NIDE01000008.1"/>
</dbReference>
<comment type="caution">
    <text evidence="1">The sequence shown here is derived from an EMBL/GenBank/DDBJ whole genome shotgun (WGS) entry which is preliminary data.</text>
</comment>
<organism evidence="1 2">
    <name type="scientific">Fimbriiglobus ruber</name>
    <dbReference type="NCBI Taxonomy" id="1908690"/>
    <lineage>
        <taxon>Bacteria</taxon>
        <taxon>Pseudomonadati</taxon>
        <taxon>Planctomycetota</taxon>
        <taxon>Planctomycetia</taxon>
        <taxon>Gemmatales</taxon>
        <taxon>Gemmataceae</taxon>
        <taxon>Fimbriiglobus</taxon>
    </lineage>
</organism>
<sequence length="193" mass="21778">MPGHAYRVYDLATKSLTKIDLPDGCHVTDWSADGKRFLTNIQTSDSTMRVAWLNADGTGKPDFVSPEGEFGFGGRLSPGGRRMLYQGGPEPPKGERGKVRLYVMDLATKKRMAVDEPGETYSHCWSRDGSRVAYTWQRSLDKPAEVAERETLLITCGYDGRNRKTVTSRKTEVPENSNGRDSVVYFFWVTDWR</sequence>
<dbReference type="SUPFAM" id="SSF82171">
    <property type="entry name" value="DPP6 N-terminal domain-like"/>
    <property type="match status" value="1"/>
</dbReference>
<keyword evidence="2" id="KW-1185">Reference proteome</keyword>
<gene>
    <name evidence="1" type="ORF">FRUB_05215</name>
</gene>
<evidence type="ECO:0000313" key="2">
    <source>
        <dbReference type="Proteomes" id="UP000214646"/>
    </source>
</evidence>
<dbReference type="InterPro" id="IPR011042">
    <property type="entry name" value="6-blade_b-propeller_TolB-like"/>
</dbReference>
<dbReference type="EMBL" id="NIDE01000008">
    <property type="protein sequence ID" value="OWK40296.1"/>
    <property type="molecule type" value="Genomic_DNA"/>
</dbReference>
<dbReference type="OrthoDB" id="284349at2"/>
<dbReference type="Proteomes" id="UP000214646">
    <property type="component" value="Unassembled WGS sequence"/>
</dbReference>
<dbReference type="AlphaFoldDB" id="A0A225DRT7"/>
<evidence type="ECO:0008006" key="3">
    <source>
        <dbReference type="Google" id="ProtNLM"/>
    </source>
</evidence>
<dbReference type="InterPro" id="IPR011659">
    <property type="entry name" value="WD40"/>
</dbReference>
<accession>A0A225DRT7</accession>
<dbReference type="Gene3D" id="2.120.10.30">
    <property type="entry name" value="TolB, C-terminal domain"/>
    <property type="match status" value="1"/>
</dbReference>
<dbReference type="Pfam" id="PF07676">
    <property type="entry name" value="PD40"/>
    <property type="match status" value="1"/>
</dbReference>